<dbReference type="PANTHER" id="PTHR47163">
    <property type="entry name" value="DDE_TNP_IS1595 DOMAIN-CONTAINING PROTEIN"/>
    <property type="match status" value="1"/>
</dbReference>
<proteinExistence type="predicted"/>
<reference evidence="2" key="1">
    <citation type="submission" date="2024-02" db="UniProtKB">
        <authorList>
            <consortium name="WormBaseParasite"/>
        </authorList>
    </citation>
    <scope>IDENTIFICATION</scope>
</reference>
<name>A0AAF3EVA5_9BILA</name>
<evidence type="ECO:0000313" key="1">
    <source>
        <dbReference type="Proteomes" id="UP000887575"/>
    </source>
</evidence>
<organism evidence="1 2">
    <name type="scientific">Mesorhabditis belari</name>
    <dbReference type="NCBI Taxonomy" id="2138241"/>
    <lineage>
        <taxon>Eukaryota</taxon>
        <taxon>Metazoa</taxon>
        <taxon>Ecdysozoa</taxon>
        <taxon>Nematoda</taxon>
        <taxon>Chromadorea</taxon>
        <taxon>Rhabditida</taxon>
        <taxon>Rhabditina</taxon>
        <taxon>Rhabditomorpha</taxon>
        <taxon>Rhabditoidea</taxon>
        <taxon>Rhabditidae</taxon>
        <taxon>Mesorhabditinae</taxon>
        <taxon>Mesorhabditis</taxon>
    </lineage>
</organism>
<sequence length="80" mass="9196">MSSPHGSHNIQDKSVNQELDETYISKRKYNRDRIPGQRRMWSFGGIECGSMQLVQRRDAPTLLSIVQACVRPDSNLYTDL</sequence>
<dbReference type="WBParaSite" id="MBELARI_LOCUS18115">
    <property type="protein sequence ID" value="MBELARI_LOCUS18115"/>
    <property type="gene ID" value="MBELARI_LOCUS18115"/>
</dbReference>
<evidence type="ECO:0000313" key="2">
    <source>
        <dbReference type="WBParaSite" id="MBELARI_LOCUS18115"/>
    </source>
</evidence>
<protein>
    <submittedName>
        <fullName evidence="2">Uncharacterized protein</fullName>
    </submittedName>
</protein>
<keyword evidence="1" id="KW-1185">Reference proteome</keyword>
<dbReference type="Proteomes" id="UP000887575">
    <property type="component" value="Unassembled WGS sequence"/>
</dbReference>
<dbReference type="InterPro" id="IPR053164">
    <property type="entry name" value="IS1016-like_transposase"/>
</dbReference>
<dbReference type="AlphaFoldDB" id="A0AAF3EVA5"/>
<dbReference type="PANTHER" id="PTHR47163:SF2">
    <property type="entry name" value="SI:DKEY-17M8.2"/>
    <property type="match status" value="1"/>
</dbReference>
<accession>A0AAF3EVA5</accession>